<proteinExistence type="predicted"/>
<reference evidence="1 2" key="1">
    <citation type="submission" date="2016-10" db="EMBL/GenBank/DDBJ databases">
        <authorList>
            <person name="de Groot N.N."/>
        </authorList>
    </citation>
    <scope>NUCLEOTIDE SEQUENCE [LARGE SCALE GENOMIC DNA]</scope>
    <source>
        <strain evidence="1 2">Nl14</strain>
    </source>
</reference>
<accession>A0A1I7ITF0</accession>
<evidence type="ECO:0000313" key="1">
    <source>
        <dbReference type="EMBL" id="SFU76161.1"/>
    </source>
</evidence>
<gene>
    <name evidence="1" type="ORF">SAMN05216417_12617</name>
</gene>
<protein>
    <submittedName>
        <fullName evidence="1">Uncharacterized protein</fullName>
    </submittedName>
</protein>
<name>A0A1I7ITF0_9PROT</name>
<sequence>MLKPCQRPIPDQGRVLLDNSLQLFNRNVSSTSKKYRLLQKNIETFQKEYRVLQINTGFMQEFSGLLQLFEQVPGALPHAPRSPRGRGAGRPAIKSSLPLVLAYVASGSVKAMPSRGARARLDPAFKAKNSCSRKVSFTKRPLKPFGAFNRKRDRSPSV</sequence>
<dbReference type="AlphaFoldDB" id="A0A1I7ITF0"/>
<organism evidence="1 2">
    <name type="scientific">Nitrosospira multiformis</name>
    <dbReference type="NCBI Taxonomy" id="1231"/>
    <lineage>
        <taxon>Bacteria</taxon>
        <taxon>Pseudomonadati</taxon>
        <taxon>Pseudomonadota</taxon>
        <taxon>Betaproteobacteria</taxon>
        <taxon>Nitrosomonadales</taxon>
        <taxon>Nitrosomonadaceae</taxon>
        <taxon>Nitrosospira</taxon>
    </lineage>
</organism>
<dbReference type="Proteomes" id="UP000182649">
    <property type="component" value="Unassembled WGS sequence"/>
</dbReference>
<dbReference type="EMBL" id="FPBZ01000026">
    <property type="protein sequence ID" value="SFU76161.1"/>
    <property type="molecule type" value="Genomic_DNA"/>
</dbReference>
<evidence type="ECO:0000313" key="2">
    <source>
        <dbReference type="Proteomes" id="UP000182649"/>
    </source>
</evidence>